<dbReference type="GO" id="GO:0006396">
    <property type="term" value="P:RNA processing"/>
    <property type="evidence" value="ECO:0007669"/>
    <property type="project" value="InterPro"/>
</dbReference>
<dbReference type="InterPro" id="IPR004441">
    <property type="entry name" value="rRNA_MeTrfase_TrmH"/>
</dbReference>
<evidence type="ECO:0000259" key="4">
    <source>
        <dbReference type="SMART" id="SM00967"/>
    </source>
</evidence>
<dbReference type="SUPFAM" id="SSF75217">
    <property type="entry name" value="alpha/beta knot"/>
    <property type="match status" value="1"/>
</dbReference>
<dbReference type="PANTHER" id="PTHR46429:SF1">
    <property type="entry name" value="23S RRNA (GUANOSINE-2'-O-)-METHYLTRANSFERASE RLMB"/>
    <property type="match status" value="1"/>
</dbReference>
<dbReference type="CDD" id="cd18103">
    <property type="entry name" value="SpoU-like_RlmB"/>
    <property type="match status" value="1"/>
</dbReference>
<sequence length="261" mass="27881">MAPAAGSADRPEIIYGLHAVKEALRAGRPFIRLQVVSLHGQFQELVRLARIRHIPVHVEPRAALDRLALGGRHQGVVACTAARTYAEPEEILAVARSRREPAFIVVLDGVQDPQNFGAILRSAEAAGVHGVVIPDRRAVGLTGTVEKASAGAVEHIKVAQTTNINRLLGAFKEAGLWVYGLDPSGERLYTAPDYRGPVALVVGGEGIGVRKSVLERCDERVRIPMSGRINSLNASAAATLVCFEVVRQRRAAPPQAGPSVP</sequence>
<dbReference type="GO" id="GO:0005829">
    <property type="term" value="C:cytosol"/>
    <property type="evidence" value="ECO:0007669"/>
    <property type="project" value="TreeGrafter"/>
</dbReference>
<dbReference type="Pfam" id="PF00588">
    <property type="entry name" value="SpoU_methylase"/>
    <property type="match status" value="1"/>
</dbReference>
<keyword evidence="6" id="KW-1185">Reference proteome</keyword>
<dbReference type="KEGG" id="nti:DNFV4_04095"/>
<organism evidence="5 6">
    <name type="scientific">Nitrospira tepida</name>
    <dbReference type="NCBI Taxonomy" id="2973512"/>
    <lineage>
        <taxon>Bacteria</taxon>
        <taxon>Pseudomonadati</taxon>
        <taxon>Nitrospirota</taxon>
        <taxon>Nitrospiria</taxon>
        <taxon>Nitrospirales</taxon>
        <taxon>Nitrospiraceae</taxon>
        <taxon>Nitrospira</taxon>
    </lineage>
</organism>
<dbReference type="PANTHER" id="PTHR46429">
    <property type="entry name" value="23S RRNA (GUANOSINE-2'-O-)-METHYLTRANSFERASE RLMB"/>
    <property type="match status" value="1"/>
</dbReference>
<dbReference type="InterPro" id="IPR029028">
    <property type="entry name" value="Alpha/beta_knot_MTases"/>
</dbReference>
<dbReference type="NCBIfam" id="TIGR00186">
    <property type="entry name" value="rRNA_methyl_3"/>
    <property type="match status" value="1"/>
</dbReference>
<dbReference type="RefSeq" id="WP_289271044.1">
    <property type="nucleotide sequence ID" value="NZ_OX365700.1"/>
</dbReference>
<dbReference type="InterPro" id="IPR013123">
    <property type="entry name" value="SpoU_subst-bd"/>
</dbReference>
<evidence type="ECO:0000256" key="2">
    <source>
        <dbReference type="ARBA" id="ARBA00022603"/>
    </source>
</evidence>
<evidence type="ECO:0000256" key="3">
    <source>
        <dbReference type="ARBA" id="ARBA00022679"/>
    </source>
</evidence>
<evidence type="ECO:0000313" key="5">
    <source>
        <dbReference type="EMBL" id="CAI4033654.1"/>
    </source>
</evidence>
<proteinExistence type="inferred from homology"/>
<dbReference type="InterPro" id="IPR029064">
    <property type="entry name" value="Ribosomal_eL30-like_sf"/>
</dbReference>
<dbReference type="SUPFAM" id="SSF55315">
    <property type="entry name" value="L30e-like"/>
    <property type="match status" value="1"/>
</dbReference>
<dbReference type="SMART" id="SM00967">
    <property type="entry name" value="SpoU_sub_bind"/>
    <property type="match status" value="1"/>
</dbReference>
<accession>A0AA86N2W7</accession>
<keyword evidence="3" id="KW-0808">Transferase</keyword>
<dbReference type="Pfam" id="PF08032">
    <property type="entry name" value="SpoU_sub_bind"/>
    <property type="match status" value="1"/>
</dbReference>
<dbReference type="Proteomes" id="UP001179121">
    <property type="component" value="Chromosome"/>
</dbReference>
<feature type="domain" description="RNA 2-O ribose methyltransferase substrate binding" evidence="4">
    <location>
        <begin position="13"/>
        <end position="86"/>
    </location>
</feature>
<dbReference type="InterPro" id="IPR001537">
    <property type="entry name" value="SpoU_MeTrfase"/>
</dbReference>
<gene>
    <name evidence="5" type="ORF">DNFV4_04095</name>
</gene>
<dbReference type="GO" id="GO:0008173">
    <property type="term" value="F:RNA methyltransferase activity"/>
    <property type="evidence" value="ECO:0007669"/>
    <property type="project" value="InterPro"/>
</dbReference>
<name>A0AA86N2W7_9BACT</name>
<protein>
    <submittedName>
        <fullName evidence="5">TrmH family tRNA/rRNA methyltransferase YacO</fullName>
    </submittedName>
</protein>
<dbReference type="AlphaFoldDB" id="A0AA86N2W7"/>
<evidence type="ECO:0000313" key="6">
    <source>
        <dbReference type="Proteomes" id="UP001179121"/>
    </source>
</evidence>
<dbReference type="GO" id="GO:0032259">
    <property type="term" value="P:methylation"/>
    <property type="evidence" value="ECO:0007669"/>
    <property type="project" value="UniProtKB-KW"/>
</dbReference>
<dbReference type="Gene3D" id="3.30.1330.30">
    <property type="match status" value="1"/>
</dbReference>
<comment type="similarity">
    <text evidence="1">Belongs to the class IV-like SAM-binding methyltransferase superfamily. RNA methyltransferase TrmH family.</text>
</comment>
<dbReference type="InterPro" id="IPR029026">
    <property type="entry name" value="tRNA_m1G_MTases_N"/>
</dbReference>
<dbReference type="FunFam" id="3.40.1280.10:FF:000008">
    <property type="entry name" value="Group 3 RNA methyltransferase TrmH"/>
    <property type="match status" value="1"/>
</dbReference>
<reference evidence="5" key="1">
    <citation type="submission" date="2022-10" db="EMBL/GenBank/DDBJ databases">
        <authorList>
            <person name="Koch H."/>
        </authorList>
    </citation>
    <scope>NUCLEOTIDE SEQUENCE</scope>
    <source>
        <strain evidence="5">DNF</strain>
    </source>
</reference>
<dbReference type="Gene3D" id="3.40.1280.10">
    <property type="match status" value="1"/>
</dbReference>
<dbReference type="GO" id="GO:0003723">
    <property type="term" value="F:RNA binding"/>
    <property type="evidence" value="ECO:0007669"/>
    <property type="project" value="InterPro"/>
</dbReference>
<evidence type="ECO:0000256" key="1">
    <source>
        <dbReference type="ARBA" id="ARBA00007228"/>
    </source>
</evidence>
<dbReference type="EMBL" id="OX365700">
    <property type="protein sequence ID" value="CAI4033654.1"/>
    <property type="molecule type" value="Genomic_DNA"/>
</dbReference>
<keyword evidence="2 5" id="KW-0489">Methyltransferase</keyword>